<proteinExistence type="predicted"/>
<gene>
    <name evidence="3" type="ordered locus">FsymDg_3247</name>
</gene>
<name>F8AZ82_9ACTN</name>
<dbReference type="PROSITE" id="PS50093">
    <property type="entry name" value="PKD"/>
    <property type="match status" value="1"/>
</dbReference>
<dbReference type="RefSeq" id="WP_013874445.1">
    <property type="nucleotide sequence ID" value="NC_015656.1"/>
</dbReference>
<dbReference type="STRING" id="656024.FsymDg_3247"/>
<dbReference type="KEGG" id="fsy:FsymDg_3247"/>
<keyword evidence="4" id="KW-1185">Reference proteome</keyword>
<dbReference type="SUPFAM" id="SSF49299">
    <property type="entry name" value="PKD domain"/>
    <property type="match status" value="1"/>
</dbReference>
<dbReference type="HOGENOM" id="CLU_933024_0_0_11"/>
<dbReference type="EMBL" id="CP002801">
    <property type="protein sequence ID" value="AEH10553.1"/>
    <property type="molecule type" value="Genomic_DNA"/>
</dbReference>
<dbReference type="CDD" id="cd00146">
    <property type="entry name" value="PKD"/>
    <property type="match status" value="1"/>
</dbReference>
<evidence type="ECO:0000256" key="1">
    <source>
        <dbReference type="SAM" id="MobiDB-lite"/>
    </source>
</evidence>
<dbReference type="Proteomes" id="UP000001549">
    <property type="component" value="Chromosome"/>
</dbReference>
<dbReference type="GO" id="GO:0005975">
    <property type="term" value="P:carbohydrate metabolic process"/>
    <property type="evidence" value="ECO:0007669"/>
    <property type="project" value="UniProtKB-ARBA"/>
</dbReference>
<evidence type="ECO:0000313" key="3">
    <source>
        <dbReference type="EMBL" id="AEH10553.1"/>
    </source>
</evidence>
<organism evidence="3 4">
    <name type="scientific">Candidatus Protofrankia datiscae</name>
    <dbReference type="NCBI Taxonomy" id="2716812"/>
    <lineage>
        <taxon>Bacteria</taxon>
        <taxon>Bacillati</taxon>
        <taxon>Actinomycetota</taxon>
        <taxon>Actinomycetes</taxon>
        <taxon>Frankiales</taxon>
        <taxon>Frankiaceae</taxon>
        <taxon>Protofrankia</taxon>
    </lineage>
</organism>
<sequence>MTRAAPSPHAHPRPRSRRPEGPGGHDQPGRGHAGGRNLLGRLGRDRHGWLRGRWTRRRHGTGQSYDTGQSYGHGAGAGRPLAIVLLVVTASLLGLLPPVVSPAAAAPDGRTGGACTALWGYCDTRATDSGYIYTFVGGRLHRTPATGAARRAGGGCGDCVVPLNYCNVGDETTDFEELLWATAPEAAADTNALCDPQPGAAPTLAQVQAALTNYLREQALPKPTLVVAPSGRSFANLPTVVYTPVPPAFVFNVDQPVLATITAVPHYRWDFGDGAIGPDSPGRPFDPAISPREHPDAYVSHPYRQPGTYTITLTVTWQGTFAVPGVGQAFPLDPVVLAANAPVVVDEAGSVLTGND</sequence>
<feature type="region of interest" description="Disordered" evidence="1">
    <location>
        <begin position="1"/>
        <end position="42"/>
    </location>
</feature>
<dbReference type="Gene3D" id="2.60.40.10">
    <property type="entry name" value="Immunoglobulins"/>
    <property type="match status" value="1"/>
</dbReference>
<dbReference type="AlphaFoldDB" id="F8AZ82"/>
<dbReference type="Pfam" id="PF00801">
    <property type="entry name" value="PKD"/>
    <property type="match status" value="1"/>
</dbReference>
<reference evidence="3 4" key="1">
    <citation type="submission" date="2011-05" db="EMBL/GenBank/DDBJ databases">
        <title>Complete sequence of chromosome of Frankia symbiont of Datisca glomerata.</title>
        <authorList>
            <consortium name="US DOE Joint Genome Institute"/>
            <person name="Lucas S."/>
            <person name="Han J."/>
            <person name="Lapidus A."/>
            <person name="Cheng J.-F."/>
            <person name="Goodwin L."/>
            <person name="Pitluck S."/>
            <person name="Peters L."/>
            <person name="Mikhailova N."/>
            <person name="Chertkov O."/>
            <person name="Teshima H."/>
            <person name="Han C."/>
            <person name="Tapia R."/>
            <person name="Land M."/>
            <person name="Hauser L."/>
            <person name="Kyrpides N."/>
            <person name="Ivanova N."/>
            <person name="Pagani I."/>
            <person name="Berry A."/>
            <person name="Pawlowski K."/>
            <person name="Persson T."/>
            <person name="Vanden Heuvel B."/>
            <person name="Benson D."/>
            <person name="Woyke T."/>
        </authorList>
    </citation>
    <scope>NUCLEOTIDE SEQUENCE [LARGE SCALE GENOMIC DNA]</scope>
    <source>
        <strain evidence="4">4085684</strain>
    </source>
</reference>
<evidence type="ECO:0000259" key="2">
    <source>
        <dbReference type="PROSITE" id="PS50093"/>
    </source>
</evidence>
<dbReference type="eggNOG" id="ENOG5031YVD">
    <property type="taxonomic scope" value="Bacteria"/>
</dbReference>
<dbReference type="InterPro" id="IPR013783">
    <property type="entry name" value="Ig-like_fold"/>
</dbReference>
<evidence type="ECO:0000313" key="4">
    <source>
        <dbReference type="Proteomes" id="UP000001549"/>
    </source>
</evidence>
<feature type="compositionally biased region" description="Gly residues" evidence="1">
    <location>
        <begin position="21"/>
        <end position="34"/>
    </location>
</feature>
<accession>F8AZ82</accession>
<dbReference type="InterPro" id="IPR035986">
    <property type="entry name" value="PKD_dom_sf"/>
</dbReference>
<feature type="domain" description="PKD" evidence="2">
    <location>
        <begin position="267"/>
        <end position="316"/>
    </location>
</feature>
<protein>
    <submittedName>
        <fullName evidence="3">PKD domain containing protein</fullName>
    </submittedName>
</protein>
<dbReference type="InterPro" id="IPR000601">
    <property type="entry name" value="PKD_dom"/>
</dbReference>